<dbReference type="AlphaFoldDB" id="A0A976FEV2"/>
<evidence type="ECO:0000256" key="2">
    <source>
        <dbReference type="ARBA" id="ARBA00004123"/>
    </source>
</evidence>
<dbReference type="KEGG" id="blac:94353282"/>
<dbReference type="GO" id="GO:0005737">
    <property type="term" value="C:cytoplasm"/>
    <property type="evidence" value="ECO:0007669"/>
    <property type="project" value="UniProtKB-SubCell"/>
</dbReference>
<dbReference type="GO" id="GO:0005634">
    <property type="term" value="C:nucleus"/>
    <property type="evidence" value="ECO:0007669"/>
    <property type="project" value="UniProtKB-SubCell"/>
</dbReference>
<keyword evidence="9" id="KW-0539">Nucleus</keyword>
<feature type="domain" description="Snurportin-1 m3G cap-binding" evidence="10">
    <location>
        <begin position="86"/>
        <end position="244"/>
    </location>
</feature>
<comment type="function">
    <text evidence="1">Functions as an U snRNP-specific nuclear import adapter. Involved in the trimethylguanosine (m3G)-cap-dependent nuclear import of U snRNPs. Binds specifically to the terminal m3G-cap U snRNAs.</text>
</comment>
<evidence type="ECO:0000256" key="4">
    <source>
        <dbReference type="ARBA" id="ARBA00007540"/>
    </source>
</evidence>
<evidence type="ECO:0000313" key="12">
    <source>
        <dbReference type="Proteomes" id="UP000294530"/>
    </source>
</evidence>
<keyword evidence="12" id="KW-1185">Reference proteome</keyword>
<accession>A0A976FEV2</accession>
<dbReference type="GO" id="GO:0003723">
    <property type="term" value="F:RNA binding"/>
    <property type="evidence" value="ECO:0007669"/>
    <property type="project" value="UniProtKB-KW"/>
</dbReference>
<evidence type="ECO:0000259" key="10">
    <source>
        <dbReference type="Pfam" id="PF21974"/>
    </source>
</evidence>
<evidence type="ECO:0000256" key="9">
    <source>
        <dbReference type="ARBA" id="ARBA00023242"/>
    </source>
</evidence>
<keyword evidence="6" id="KW-0813">Transport</keyword>
<name>A0A976FEV2_BRELC</name>
<reference evidence="11 12" key="1">
    <citation type="journal article" date="2021" name="Genome Biol.">
        <title>AFLAP: assembly-free linkage analysis pipeline using k-mers from genome sequencing data.</title>
        <authorList>
            <person name="Fletcher K."/>
            <person name="Zhang L."/>
            <person name="Gil J."/>
            <person name="Han R."/>
            <person name="Cavanaugh K."/>
            <person name="Michelmore R."/>
        </authorList>
    </citation>
    <scope>NUCLEOTIDE SEQUENCE [LARGE SCALE GENOMIC DNA]</scope>
    <source>
        <strain evidence="11 12">SF5</strain>
    </source>
</reference>
<dbReference type="CDD" id="cd09232">
    <property type="entry name" value="Snurportin-1_C"/>
    <property type="match status" value="1"/>
</dbReference>
<dbReference type="PANTHER" id="PTHR13403">
    <property type="entry name" value="SNURPORTIN1 RNUT1 PROTEIN RNA, U TRANSPORTER 1"/>
    <property type="match status" value="1"/>
</dbReference>
<dbReference type="InterPro" id="IPR047857">
    <property type="entry name" value="Snurportin1_C"/>
</dbReference>
<comment type="caution">
    <text evidence="11">The sequence shown here is derived from an EMBL/GenBank/DDBJ whole genome shotgun (WGS) entry which is preliminary data.</text>
</comment>
<evidence type="ECO:0000256" key="7">
    <source>
        <dbReference type="ARBA" id="ARBA00022490"/>
    </source>
</evidence>
<comment type="subcellular location">
    <subcellularLocation>
        <location evidence="3">Cytoplasm</location>
    </subcellularLocation>
    <subcellularLocation>
        <location evidence="2">Nucleus</location>
    </subcellularLocation>
</comment>
<dbReference type="OrthoDB" id="10003593at2759"/>
<dbReference type="InterPro" id="IPR017336">
    <property type="entry name" value="Snurportin-1"/>
</dbReference>
<dbReference type="GeneID" id="94353282"/>
<organism evidence="11 12">
    <name type="scientific">Bremia lactucae</name>
    <name type="common">Lettuce downy mildew</name>
    <dbReference type="NCBI Taxonomy" id="4779"/>
    <lineage>
        <taxon>Eukaryota</taxon>
        <taxon>Sar</taxon>
        <taxon>Stramenopiles</taxon>
        <taxon>Oomycota</taxon>
        <taxon>Peronosporomycetes</taxon>
        <taxon>Peronosporales</taxon>
        <taxon>Peronosporaceae</taxon>
        <taxon>Bremia</taxon>
    </lineage>
</organism>
<keyword evidence="8" id="KW-0694">RNA-binding</keyword>
<evidence type="ECO:0000256" key="3">
    <source>
        <dbReference type="ARBA" id="ARBA00004496"/>
    </source>
</evidence>
<evidence type="ECO:0000256" key="5">
    <source>
        <dbReference type="ARBA" id="ARBA00016034"/>
    </source>
</evidence>
<dbReference type="Pfam" id="PF21974">
    <property type="entry name" value="SPN1_m3Gcap_bd"/>
    <property type="match status" value="1"/>
</dbReference>
<dbReference type="EMBL" id="SHOA02000002">
    <property type="protein sequence ID" value="TDH65423.1"/>
    <property type="molecule type" value="Genomic_DNA"/>
</dbReference>
<protein>
    <recommendedName>
        <fullName evidence="5">Snurportin-1</fullName>
    </recommendedName>
</protein>
<evidence type="ECO:0000256" key="6">
    <source>
        <dbReference type="ARBA" id="ARBA00022448"/>
    </source>
</evidence>
<dbReference type="Gene3D" id="3.30.470.30">
    <property type="entry name" value="DNA ligase/mRNA capping enzyme"/>
    <property type="match status" value="1"/>
</dbReference>
<dbReference type="RefSeq" id="XP_067814922.1">
    <property type="nucleotide sequence ID" value="XM_067967611.1"/>
</dbReference>
<gene>
    <name evidence="11" type="ORF">CCR75_009572</name>
</gene>
<proteinExistence type="inferred from homology"/>
<dbReference type="PANTHER" id="PTHR13403:SF6">
    <property type="entry name" value="SNURPORTIN-1"/>
    <property type="match status" value="1"/>
</dbReference>
<evidence type="ECO:0000256" key="1">
    <source>
        <dbReference type="ARBA" id="ARBA00003975"/>
    </source>
</evidence>
<dbReference type="SUPFAM" id="SSF56091">
    <property type="entry name" value="DNA ligase/mRNA capping enzyme, catalytic domain"/>
    <property type="match status" value="1"/>
</dbReference>
<dbReference type="Proteomes" id="UP000294530">
    <property type="component" value="Unassembled WGS sequence"/>
</dbReference>
<evidence type="ECO:0000256" key="8">
    <source>
        <dbReference type="ARBA" id="ARBA00022884"/>
    </source>
</evidence>
<comment type="similarity">
    <text evidence="4">Belongs to the snurportin family.</text>
</comment>
<evidence type="ECO:0000313" key="11">
    <source>
        <dbReference type="EMBL" id="TDH65423.1"/>
    </source>
</evidence>
<dbReference type="GO" id="GO:0061015">
    <property type="term" value="P:snRNA import into nucleus"/>
    <property type="evidence" value="ECO:0007669"/>
    <property type="project" value="InterPro"/>
</dbReference>
<keyword evidence="7" id="KW-0963">Cytoplasm</keyword>
<sequence>MKRIAIKQQPWTKDSTARRQATLALQKKARRDLTMHARHLALHAEYLYLDGRDEDTQLVNNVTSAASKRQNRENRVKQRREHFSKQLMTPEWLVDIPSDINGSGSTYGEGWYVLPRPEGKRCLVVANGGKTTARTPSGCILKKFPSTLPCGSYKTNKSTEGYCILDCIYQEQDETFYVLDVMCWKGYLLYNCTSEFRQYWMRDKLSEESTASVSSANPFLILPLPYYECDQAGIMTAYSTNYRFVKSVQDRLGTVSLIHSQISANLSLCHRDGLLFYMKAGHYETGLSPLALAWKDARTSRFFIISSKPSIVLRLERGNEFVTLECIVLFACDQDFIQQQELSDGDLACFNFERHNVDGNRSPYLANLTFVKRCSPQRALPDSWTKILFQQKAQSGGITIERILQASQNSITQIEMEA</sequence>